<protein>
    <submittedName>
        <fullName evidence="1">Uncharacterized protein</fullName>
    </submittedName>
</protein>
<sequence>MKDLISKRSIKRFIAFTIRICLYSYVDNRGEDIFSLDVRYRLSFKHDYSLFSFHPKFWQNTQVSNLLLGFGHCTNYDVYMRPWLEKIPSKFILHTEINSTSWSRNDTDRKPREIYPKTEIYSEV</sequence>
<evidence type="ECO:0000313" key="2">
    <source>
        <dbReference type="Proteomes" id="UP000031668"/>
    </source>
</evidence>
<proteinExistence type="predicted"/>
<dbReference type="EMBL" id="JWZT01003411">
    <property type="protein sequence ID" value="KII66893.1"/>
    <property type="molecule type" value="Genomic_DNA"/>
</dbReference>
<organism evidence="1 2">
    <name type="scientific">Thelohanellus kitauei</name>
    <name type="common">Myxosporean</name>
    <dbReference type="NCBI Taxonomy" id="669202"/>
    <lineage>
        <taxon>Eukaryota</taxon>
        <taxon>Metazoa</taxon>
        <taxon>Cnidaria</taxon>
        <taxon>Myxozoa</taxon>
        <taxon>Myxosporea</taxon>
        <taxon>Bivalvulida</taxon>
        <taxon>Platysporina</taxon>
        <taxon>Myxobolidae</taxon>
        <taxon>Thelohanellus</taxon>
    </lineage>
</organism>
<reference evidence="1 2" key="1">
    <citation type="journal article" date="2014" name="Genome Biol. Evol.">
        <title>The genome of the myxosporean Thelohanellus kitauei shows adaptations to nutrient acquisition within its fish host.</title>
        <authorList>
            <person name="Yang Y."/>
            <person name="Xiong J."/>
            <person name="Zhou Z."/>
            <person name="Huo F."/>
            <person name="Miao W."/>
            <person name="Ran C."/>
            <person name="Liu Y."/>
            <person name="Zhang J."/>
            <person name="Feng J."/>
            <person name="Wang M."/>
            <person name="Wang M."/>
            <person name="Wang L."/>
            <person name="Yao B."/>
        </authorList>
    </citation>
    <scope>NUCLEOTIDE SEQUENCE [LARGE SCALE GENOMIC DNA]</scope>
    <source>
        <strain evidence="1">Wuqing</strain>
    </source>
</reference>
<name>A0A0C2JCG8_THEKT</name>
<evidence type="ECO:0000313" key="1">
    <source>
        <dbReference type="EMBL" id="KII66893.1"/>
    </source>
</evidence>
<dbReference type="AlphaFoldDB" id="A0A0C2JCG8"/>
<gene>
    <name evidence="1" type="ORF">RF11_00820</name>
</gene>
<accession>A0A0C2JCG8</accession>
<keyword evidence="2" id="KW-1185">Reference proteome</keyword>
<dbReference type="Proteomes" id="UP000031668">
    <property type="component" value="Unassembled WGS sequence"/>
</dbReference>
<comment type="caution">
    <text evidence="1">The sequence shown here is derived from an EMBL/GenBank/DDBJ whole genome shotgun (WGS) entry which is preliminary data.</text>
</comment>